<feature type="transmembrane region" description="Helical" evidence="8">
    <location>
        <begin position="31"/>
        <end position="49"/>
    </location>
</feature>
<dbReference type="GO" id="GO:0006506">
    <property type="term" value="P:GPI anchor biosynthetic process"/>
    <property type="evidence" value="ECO:0007669"/>
    <property type="project" value="UniProtKB-KW"/>
</dbReference>
<dbReference type="GO" id="GO:0032216">
    <property type="term" value="F:glucosaminyl-phosphatidylinositol O-acyltransferase activity"/>
    <property type="evidence" value="ECO:0007669"/>
    <property type="project" value="TreeGrafter"/>
</dbReference>
<dbReference type="PANTHER" id="PTHR20661:SF0">
    <property type="entry name" value="PHOSPHATIDYLINOSITOL-GLYCAN BIOSYNTHESIS CLASS W PROTEIN"/>
    <property type="match status" value="1"/>
</dbReference>
<feature type="transmembrane region" description="Helical" evidence="8">
    <location>
        <begin position="366"/>
        <end position="384"/>
    </location>
</feature>
<evidence type="ECO:0000256" key="1">
    <source>
        <dbReference type="ARBA" id="ARBA00004141"/>
    </source>
</evidence>
<dbReference type="GO" id="GO:0072659">
    <property type="term" value="P:protein localization to plasma membrane"/>
    <property type="evidence" value="ECO:0007669"/>
    <property type="project" value="TreeGrafter"/>
</dbReference>
<feature type="transmembrane region" description="Helical" evidence="8">
    <location>
        <begin position="209"/>
        <end position="227"/>
    </location>
</feature>
<dbReference type="Pfam" id="PF06423">
    <property type="entry name" value="GWT1"/>
    <property type="match status" value="1"/>
</dbReference>
<dbReference type="EMBL" id="CP075155">
    <property type="protein sequence ID" value="UTX43912.1"/>
    <property type="molecule type" value="Genomic_DNA"/>
</dbReference>
<feature type="transmembrane region" description="Helical" evidence="8">
    <location>
        <begin position="396"/>
        <end position="414"/>
    </location>
</feature>
<accession>A0A9Q9FA66</accession>
<keyword evidence="8" id="KW-0012">Acyltransferase</keyword>
<comment type="function">
    <text evidence="8">A acetyltransferase, which acetylates the inositol ring of phosphatidylinositol during biosynthesis of GPI-anchor.</text>
</comment>
<name>A0A9Q9FA66_ENCHE</name>
<evidence type="ECO:0000256" key="3">
    <source>
        <dbReference type="ARBA" id="ARBA00007559"/>
    </source>
</evidence>
<dbReference type="InterPro" id="IPR009447">
    <property type="entry name" value="PIGW/GWT1"/>
</dbReference>
<dbReference type="AlphaFoldDB" id="A0A9Q9FA66"/>
<dbReference type="Proteomes" id="UP001059546">
    <property type="component" value="Chromosome IX"/>
</dbReference>
<dbReference type="GO" id="GO:0005789">
    <property type="term" value="C:endoplasmic reticulum membrane"/>
    <property type="evidence" value="ECO:0007669"/>
    <property type="project" value="UniProtKB-SubCell"/>
</dbReference>
<reference evidence="9" key="1">
    <citation type="submission" date="2021-05" db="EMBL/GenBank/DDBJ databases">
        <title>Encephalitozoon hellem ATCC 50604 Complete Genome.</title>
        <authorList>
            <person name="Mascarenhas dos Santos A.C."/>
            <person name="Julian A.T."/>
            <person name="Pombert J.-F."/>
        </authorList>
    </citation>
    <scope>NUCLEOTIDE SEQUENCE</scope>
    <source>
        <strain evidence="9">ATCC 50604</strain>
    </source>
</reference>
<protein>
    <recommendedName>
        <fullName evidence="8">GPI-anchored wall transfer protein</fullName>
        <ecNumber evidence="8">2.3.-.-</ecNumber>
    </recommendedName>
</protein>
<comment type="similarity">
    <text evidence="3 8">Belongs to the PIGW family.</text>
</comment>
<proteinExistence type="inferred from homology"/>
<evidence type="ECO:0000256" key="4">
    <source>
        <dbReference type="ARBA" id="ARBA00022502"/>
    </source>
</evidence>
<organism evidence="9 10">
    <name type="scientific">Encephalitozoon hellem</name>
    <name type="common">Microsporidian parasite</name>
    <dbReference type="NCBI Taxonomy" id="27973"/>
    <lineage>
        <taxon>Eukaryota</taxon>
        <taxon>Fungi</taxon>
        <taxon>Fungi incertae sedis</taxon>
        <taxon>Microsporidia</taxon>
        <taxon>Unikaryonidae</taxon>
        <taxon>Encephalitozoon</taxon>
    </lineage>
</organism>
<dbReference type="PANTHER" id="PTHR20661">
    <property type="entry name" value="PHOSPHATIDYLINOSITOL-GLYCAN BIOSYNTHESIS CLASS W PROTEIN"/>
    <property type="match status" value="1"/>
</dbReference>
<evidence type="ECO:0000256" key="2">
    <source>
        <dbReference type="ARBA" id="ARBA00004687"/>
    </source>
</evidence>
<feature type="transmembrane region" description="Helical" evidence="8">
    <location>
        <begin position="55"/>
        <end position="77"/>
    </location>
</feature>
<keyword evidence="8" id="KW-0808">Transferase</keyword>
<feature type="transmembrane region" description="Helical" evidence="8">
    <location>
        <begin position="234"/>
        <end position="252"/>
    </location>
</feature>
<dbReference type="EC" id="2.3.-.-" evidence="8"/>
<keyword evidence="5 8" id="KW-0812">Transmembrane</keyword>
<feature type="transmembrane region" description="Helical" evidence="8">
    <location>
        <begin position="120"/>
        <end position="138"/>
    </location>
</feature>
<feature type="transmembrane region" description="Helical" evidence="8">
    <location>
        <begin position="327"/>
        <end position="354"/>
    </location>
</feature>
<gene>
    <name evidence="9" type="ORF">GPU96_09g16920</name>
</gene>
<evidence type="ECO:0000313" key="9">
    <source>
        <dbReference type="EMBL" id="UTX43912.1"/>
    </source>
</evidence>
<feature type="transmembrane region" description="Helical" evidence="8">
    <location>
        <begin position="264"/>
        <end position="285"/>
    </location>
</feature>
<evidence type="ECO:0000256" key="6">
    <source>
        <dbReference type="ARBA" id="ARBA00022989"/>
    </source>
</evidence>
<comment type="pathway">
    <text evidence="2 8">Glycolipid biosynthesis; glycosylphosphatidylinositol-anchor biosynthesis.</text>
</comment>
<feature type="transmembrane region" description="Helical" evidence="8">
    <location>
        <begin position="150"/>
        <end position="168"/>
    </location>
</feature>
<comment type="subcellular location">
    <subcellularLocation>
        <location evidence="8">Endoplasmic reticulum membrane</location>
        <topology evidence="8">Multi-pass membrane protein</topology>
    </subcellularLocation>
    <subcellularLocation>
        <location evidence="1">Membrane</location>
        <topology evidence="1">Multi-pass membrane protein</topology>
    </subcellularLocation>
</comment>
<keyword evidence="6 8" id="KW-1133">Transmembrane helix</keyword>
<keyword evidence="4 8" id="KW-0337">GPI-anchor biosynthesis</keyword>
<keyword evidence="8" id="KW-0256">Endoplasmic reticulum</keyword>
<sequence>MKGALSEVELFATTSIAQLSVLIYHLVVPRYAFLEFLFSIVPLYLTIVFPNHLCLIYASFFALFVVSFLSTIIRRWIRGKSTAVWPRSAIDNSSLSMKHPTSTPQNNGIYASVAIDRVRVLIMSCVAITIFASDFSFYKGGKLGKSMSYGLKLMDIGVGSFVYNAGFFSSKATPQRKVENVLSSFFFGILRYLSKVLLKLDVNDAEFGIHLNFFLILGVLNLASLFINTWADFSIGFGMCLLHEVFLKFFGLEKLIYTTKRSNIITANIEGIAFILPQMGMFLMASEISKVVFKKKNMGIIVLYNLFFVSILLGASTYSTSCRRIHNLYFCMVIMLLHTTQGIVFGMFNMAFNIRDLKMHRFISKYLLFILIWSNLLVGINKLLVNPSAMPNYLGHGLNIAYLTVVFYLPYIALDRGIMKSCKQINSKFFSLKSGG</sequence>
<feature type="transmembrane region" description="Helical" evidence="8">
    <location>
        <begin position="297"/>
        <end position="315"/>
    </location>
</feature>
<evidence type="ECO:0000256" key="8">
    <source>
        <dbReference type="RuleBase" id="RU280819"/>
    </source>
</evidence>
<evidence type="ECO:0000256" key="7">
    <source>
        <dbReference type="ARBA" id="ARBA00023136"/>
    </source>
</evidence>
<evidence type="ECO:0000256" key="5">
    <source>
        <dbReference type="ARBA" id="ARBA00022692"/>
    </source>
</evidence>
<evidence type="ECO:0000313" key="10">
    <source>
        <dbReference type="Proteomes" id="UP001059546"/>
    </source>
</evidence>
<keyword evidence="7 8" id="KW-0472">Membrane</keyword>